<dbReference type="AlphaFoldDB" id="A0A5B2TCH3"/>
<evidence type="ECO:0000256" key="2">
    <source>
        <dbReference type="ARBA" id="ARBA00022670"/>
    </source>
</evidence>
<keyword evidence="9" id="KW-1185">Reference proteome</keyword>
<keyword evidence="4 8" id="KW-0482">Metalloprotease</keyword>
<evidence type="ECO:0000313" key="8">
    <source>
        <dbReference type="EMBL" id="KAA2211783.1"/>
    </source>
</evidence>
<dbReference type="NCBIfam" id="NF008006">
    <property type="entry name" value="PRK10735.1"/>
    <property type="match status" value="1"/>
</dbReference>
<evidence type="ECO:0000313" key="9">
    <source>
        <dbReference type="Proteomes" id="UP000322110"/>
    </source>
</evidence>
<dbReference type="Pfam" id="PF19290">
    <property type="entry name" value="PmbA_TldD_2nd"/>
    <property type="match status" value="1"/>
</dbReference>
<dbReference type="PANTHER" id="PTHR30624">
    <property type="entry name" value="UNCHARACTERIZED PROTEIN TLDD AND PMBA"/>
    <property type="match status" value="1"/>
</dbReference>
<dbReference type="InterPro" id="IPR051463">
    <property type="entry name" value="Peptidase_U62_metallo"/>
</dbReference>
<accession>A0A5B2TCH3</accession>
<dbReference type="PIRSF" id="PIRSF004919">
    <property type="entry name" value="TldD"/>
    <property type="match status" value="1"/>
</dbReference>
<evidence type="ECO:0000256" key="1">
    <source>
        <dbReference type="ARBA" id="ARBA00005836"/>
    </source>
</evidence>
<dbReference type="InterPro" id="IPR002510">
    <property type="entry name" value="Metalloprtase-TldD/E_N"/>
</dbReference>
<proteinExistence type="inferred from homology"/>
<dbReference type="EMBL" id="VUKA01000015">
    <property type="protein sequence ID" value="KAA2211783.1"/>
    <property type="molecule type" value="Genomic_DNA"/>
</dbReference>
<protein>
    <submittedName>
        <fullName evidence="8">Metalloprotease TldD</fullName>
    </submittedName>
</protein>
<keyword evidence="3" id="KW-0378">Hydrolase</keyword>
<sequence>MTALDTTDRLFFRELDQAAAERLTAGALAGAEDGELFLEYVESEAISLDDGRIRSASFDATRGFGLRAVAGEAAGYAHAGDISEAALQRAAATVRAVASGHSGQLALGPRATNARLYDAANPLSAVEFPAKTALLAAIDAYARGRDSRVTQVMASLSGEWQAVQIIRGDGQRVADLRPLVRLNVSVVVESGGRRESGMHGMGGRVSYDTVMSEAAWKGAVEEALRQAVLNLESIPAPAGEMEVVLGPGWPGILLHEAIGHGLEGDFNRKKTSAFAGLLGQRIAAPGVTVVDDGTIEGRRGSLTVDDEGTPTGRTVMIEDGILTGFIQDRQNARLMGVAPTGNGRRQSHAHAPMPRMTNTIMLGGDKNPEEILRSVKRGIWGVNFGGGQVDITSGKFVFSMSEAYLVEDGKVTAPVKGAMLIGNGPDALTRVTMVGNDMSLDPGIGTCGKQGQGVPVGVGQPTLKMTGLTIGGTAV</sequence>
<dbReference type="OrthoDB" id="9803213at2"/>
<dbReference type="InterPro" id="IPR045569">
    <property type="entry name" value="Metalloprtase-TldD/E_C"/>
</dbReference>
<evidence type="ECO:0000259" key="6">
    <source>
        <dbReference type="Pfam" id="PF19289"/>
    </source>
</evidence>
<dbReference type="GO" id="GO:0006508">
    <property type="term" value="P:proteolysis"/>
    <property type="evidence" value="ECO:0007669"/>
    <property type="project" value="UniProtKB-KW"/>
</dbReference>
<dbReference type="GO" id="GO:0005829">
    <property type="term" value="C:cytosol"/>
    <property type="evidence" value="ECO:0007669"/>
    <property type="project" value="TreeGrafter"/>
</dbReference>
<feature type="domain" description="Metalloprotease TldD/E central" evidence="7">
    <location>
        <begin position="122"/>
        <end position="231"/>
    </location>
</feature>
<reference evidence="8 9" key="1">
    <citation type="journal article" date="2015" name="Int. J. Syst. Evol. Microbiol.">
        <title>Roseomonas oryzae sp. nov., isolated from paddy rhizosphere soil.</title>
        <authorList>
            <person name="Ramaprasad E.V."/>
            <person name="Sasikala Ch."/>
            <person name="Ramana Ch.V."/>
        </authorList>
    </citation>
    <scope>NUCLEOTIDE SEQUENCE [LARGE SCALE GENOMIC DNA]</scope>
    <source>
        <strain evidence="8 9">KCTC 42542</strain>
    </source>
</reference>
<gene>
    <name evidence="8" type="primary">tldD</name>
    <name evidence="8" type="ORF">F0Q34_18050</name>
</gene>
<dbReference type="InterPro" id="IPR035068">
    <property type="entry name" value="TldD/PmbA_N"/>
</dbReference>
<dbReference type="GO" id="GO:0008237">
    <property type="term" value="F:metallopeptidase activity"/>
    <property type="evidence" value="ECO:0007669"/>
    <property type="project" value="UniProtKB-KW"/>
</dbReference>
<dbReference type="Proteomes" id="UP000322110">
    <property type="component" value="Unassembled WGS sequence"/>
</dbReference>
<dbReference type="Pfam" id="PF01523">
    <property type="entry name" value="PmbA_TldD_1st"/>
    <property type="match status" value="1"/>
</dbReference>
<comment type="caution">
    <text evidence="8">The sequence shown here is derived from an EMBL/GenBank/DDBJ whole genome shotgun (WGS) entry which is preliminary data.</text>
</comment>
<feature type="domain" description="Metalloprotease TldD/E C-terminal" evidence="6">
    <location>
        <begin position="239"/>
        <end position="472"/>
    </location>
</feature>
<dbReference type="RefSeq" id="WP_149813652.1">
    <property type="nucleotide sequence ID" value="NZ_VUKA01000015.1"/>
</dbReference>
<dbReference type="Pfam" id="PF19289">
    <property type="entry name" value="PmbA_TldD_3rd"/>
    <property type="match status" value="1"/>
</dbReference>
<dbReference type="Gene3D" id="3.30.2290.10">
    <property type="entry name" value="PmbA/TldD superfamily"/>
    <property type="match status" value="1"/>
</dbReference>
<dbReference type="InterPro" id="IPR036059">
    <property type="entry name" value="TldD/PmbA_sf"/>
</dbReference>
<evidence type="ECO:0000256" key="3">
    <source>
        <dbReference type="ARBA" id="ARBA00022801"/>
    </source>
</evidence>
<evidence type="ECO:0000259" key="7">
    <source>
        <dbReference type="Pfam" id="PF19290"/>
    </source>
</evidence>
<evidence type="ECO:0000259" key="5">
    <source>
        <dbReference type="Pfam" id="PF01523"/>
    </source>
</evidence>
<dbReference type="SUPFAM" id="SSF111283">
    <property type="entry name" value="Putative modulator of DNA gyrase, PmbA/TldD"/>
    <property type="match status" value="1"/>
</dbReference>
<comment type="similarity">
    <text evidence="1">Belongs to the peptidase U62 family.</text>
</comment>
<dbReference type="InterPro" id="IPR045570">
    <property type="entry name" value="Metalloprtase-TldD/E_cen_dom"/>
</dbReference>
<name>A0A5B2TCH3_9PROT</name>
<organism evidence="8 9">
    <name type="scientific">Teichococcus oryzae</name>
    <dbReference type="NCBI Taxonomy" id="1608942"/>
    <lineage>
        <taxon>Bacteria</taxon>
        <taxon>Pseudomonadati</taxon>
        <taxon>Pseudomonadota</taxon>
        <taxon>Alphaproteobacteria</taxon>
        <taxon>Acetobacterales</taxon>
        <taxon>Roseomonadaceae</taxon>
        <taxon>Roseomonas</taxon>
    </lineage>
</organism>
<evidence type="ECO:0000256" key="4">
    <source>
        <dbReference type="ARBA" id="ARBA00023049"/>
    </source>
</evidence>
<dbReference type="InterPro" id="IPR025502">
    <property type="entry name" value="TldD"/>
</dbReference>
<feature type="domain" description="Metalloprotease TldD/E N-terminal" evidence="5">
    <location>
        <begin position="35"/>
        <end position="98"/>
    </location>
</feature>
<dbReference type="PANTHER" id="PTHR30624:SF4">
    <property type="entry name" value="METALLOPROTEASE TLDD"/>
    <property type="match status" value="1"/>
</dbReference>
<keyword evidence="2 8" id="KW-0645">Protease</keyword>